<dbReference type="CDD" id="cd00267">
    <property type="entry name" value="ABC_ATPase"/>
    <property type="match status" value="1"/>
</dbReference>
<reference evidence="2 3" key="1">
    <citation type="journal article" date="2011" name="Appl. Environ. Microbiol.">
        <title>Methanogenic archaea isolated from Taiwan's Chelungpu fault.</title>
        <authorList>
            <person name="Wu S.Y."/>
            <person name="Lai M.C."/>
        </authorList>
    </citation>
    <scope>NUCLEOTIDE SEQUENCE [LARGE SCALE GENOMIC DNA]</scope>
    <source>
        <strain evidence="2 3">St545Mb</strain>
    </source>
</reference>
<feature type="coiled-coil region" evidence="1">
    <location>
        <begin position="312"/>
        <end position="450"/>
    </location>
</feature>
<dbReference type="RefSeq" id="WP_256623639.1">
    <property type="nucleotide sequence ID" value="NZ_JTEO01000006.1"/>
</dbReference>
<evidence type="ECO:0000313" key="3">
    <source>
        <dbReference type="Proteomes" id="UP001206983"/>
    </source>
</evidence>
<dbReference type="AlphaFoldDB" id="A0AAE3KYH7"/>
<comment type="caution">
    <text evidence="2">The sequence shown here is derived from an EMBL/GenBank/DDBJ whole genome shotgun (WGS) entry which is preliminary data.</text>
</comment>
<evidence type="ECO:0008006" key="4">
    <source>
        <dbReference type="Google" id="ProtNLM"/>
    </source>
</evidence>
<organism evidence="2 3">
    <name type="scientific">Methanolobus chelungpuianus</name>
    <dbReference type="NCBI Taxonomy" id="502115"/>
    <lineage>
        <taxon>Archaea</taxon>
        <taxon>Methanobacteriati</taxon>
        <taxon>Methanobacteriota</taxon>
        <taxon>Stenosarchaea group</taxon>
        <taxon>Methanomicrobia</taxon>
        <taxon>Methanosarcinales</taxon>
        <taxon>Methanosarcinaceae</taxon>
        <taxon>Methanolobus</taxon>
    </lineage>
</organism>
<dbReference type="Gene3D" id="3.40.50.300">
    <property type="entry name" value="P-loop containing nucleotide triphosphate hydrolases"/>
    <property type="match status" value="1"/>
</dbReference>
<proteinExistence type="predicted"/>
<dbReference type="Pfam" id="PF13555">
    <property type="entry name" value="AAA_29"/>
    <property type="match status" value="1"/>
</dbReference>
<evidence type="ECO:0000256" key="1">
    <source>
        <dbReference type="SAM" id="Coils"/>
    </source>
</evidence>
<gene>
    <name evidence="2" type="ORF">PV02_11705</name>
</gene>
<feature type="coiled-coil region" evidence="1">
    <location>
        <begin position="707"/>
        <end position="734"/>
    </location>
</feature>
<keyword evidence="1" id="KW-0175">Coiled coil</keyword>
<dbReference type="SUPFAM" id="SSF52540">
    <property type="entry name" value="P-loop containing nucleoside triphosphate hydrolases"/>
    <property type="match status" value="1"/>
</dbReference>
<sequence length="1119" mass="130556">MTQNLLVDYLDDDNLKGFRLHQLEVFNWGTFNQRLWTINPQGFNSLITGANGSGKSTLVDAIITLLVPPLKTVYNQAADAHKNERSLKSYILGSYKNEKDNYNNSKPVNLRDEGNYSVLLCYFYNRGLKKGMTLAQVFSVDGGNVKKLFVTSKEELSIQKHFALKDDETDIFALKKRIKDLPNTSVFDSHREYALSFQQYFGIKSEKVLDLFFQTVSMKNINDLTPFMRNHMLEEVDFKDMIKEMLNGYRHLTNIYDSIQKDKRQISMLEPMMANIQKYQAILLEIEKLYDCKGYLPYYIEERKYDMLIQFIEFTEAALDELEINIQNKEHEIKKLREHATEVDLAIRQDSAGQRIQQLQKDIEKLEIDKEEKKEKQEEYVRQCTSVGIAPPHNEVAFKNTINIAEERLERIKDEWDKYTDGISEAFSNKKDLDKELGILEEELRSLKSRTTQIPAKNLEIRNEISKSCSLEGVELPFVGELIKVKSNESELEGALERLLHNFGLSLLVPEEHYKTISEYVNRTDLKGRLVYFRVPDNFTQSPRSDTKENMVIDKIEPKKDSRFYGWIYNELITKFDLVCCNSMEDFQREPKAITRKGQIKGSGGKHEKDDRRSLLDRKNYVLGWDNKEKIRLIEKQKETMYQQIQECIKEQNQFKADQTKLDDQKKALNSILSIQRFESIDWQSVVKMINQCQEEITELDQSSDHLKILGERLSELQGKISIKENEERNLRSEETRKKDSIKIRKAELDKCIKELEINPYKGHEDKPDISAYLRIQDLSLNSIDEMHRDTKEKLTTEISRKERKIGDLKGSIASDMATYKKTYSDETFELGTEMADIPAYSEIYTRLMKDDLPKHEKEFEEKLRKDTNTSIANFHRELYYRADKIKKDIDIINKYLRGLDYNPNTYFKLTTEKTTSQIIREFQKELKSCLEGSFAAQDNNNEEKFQKVKLLLDKFKEADTPNNSWTNTVTDVRNWLTYAAEERSCEDDRHVRDYSDSDGSSGGQKGKLACTILASALAYRFGPGGNNPESTSFRFVILDEAFPRASDETVRYGLELFRKLNLQVLVVTPSRSIDVIADYVNFIHVISNTANFDYSKILNTTIQEYKENKERIRMEVMM</sequence>
<dbReference type="InterPro" id="IPR027417">
    <property type="entry name" value="P-loop_NTPase"/>
</dbReference>
<dbReference type="Proteomes" id="UP001206983">
    <property type="component" value="Unassembled WGS sequence"/>
</dbReference>
<protein>
    <recommendedName>
        <fullName evidence="4">Chromosome segregation protein SMC</fullName>
    </recommendedName>
</protein>
<dbReference type="EMBL" id="JTEO01000006">
    <property type="protein sequence ID" value="MCQ6963697.1"/>
    <property type="molecule type" value="Genomic_DNA"/>
</dbReference>
<dbReference type="Gene3D" id="3.40.1140.10">
    <property type="match status" value="1"/>
</dbReference>
<name>A0AAE3KYH7_9EURY</name>
<keyword evidence="3" id="KW-1185">Reference proteome</keyword>
<evidence type="ECO:0000313" key="2">
    <source>
        <dbReference type="EMBL" id="MCQ6963697.1"/>
    </source>
</evidence>
<dbReference type="Pfam" id="PF13558">
    <property type="entry name" value="SbcC_Walker_B"/>
    <property type="match status" value="1"/>
</dbReference>
<accession>A0AAE3KYH7</accession>